<dbReference type="EMBL" id="FUWG01000005">
    <property type="protein sequence ID" value="SJZ33216.1"/>
    <property type="molecule type" value="Genomic_DNA"/>
</dbReference>
<dbReference type="GeneID" id="78316066"/>
<dbReference type="RefSeq" id="WP_078932675.1">
    <property type="nucleotide sequence ID" value="NZ_FUWG01000005.1"/>
</dbReference>
<feature type="transmembrane region" description="Helical" evidence="1">
    <location>
        <begin position="206"/>
        <end position="223"/>
    </location>
</feature>
<reference evidence="3 4" key="1">
    <citation type="submission" date="2017-02" db="EMBL/GenBank/DDBJ databases">
        <authorList>
            <person name="Peterson S.W."/>
        </authorList>
    </citation>
    <scope>NUCLEOTIDE SEQUENCE [LARGE SCALE GENOMIC DNA]</scope>
    <source>
        <strain evidence="3 4">ATCC BAA-908</strain>
    </source>
</reference>
<dbReference type="OrthoDB" id="3268734at2"/>
<feature type="transmembrane region" description="Helical" evidence="1">
    <location>
        <begin position="261"/>
        <end position="282"/>
    </location>
</feature>
<dbReference type="STRING" id="261392.SAMN02745149_00754"/>
<keyword evidence="4" id="KW-1185">Reference proteome</keyword>
<feature type="transmembrane region" description="Helical" evidence="1">
    <location>
        <begin position="181"/>
        <end position="200"/>
    </location>
</feature>
<dbReference type="GO" id="GO:0016747">
    <property type="term" value="F:acyltransferase activity, transferring groups other than amino-acyl groups"/>
    <property type="evidence" value="ECO:0007669"/>
    <property type="project" value="InterPro"/>
</dbReference>
<feature type="domain" description="Acyltransferase 3" evidence="2">
    <location>
        <begin position="38"/>
        <end position="333"/>
    </location>
</feature>
<keyword evidence="1" id="KW-1133">Transmembrane helix</keyword>
<feature type="transmembrane region" description="Helical" evidence="1">
    <location>
        <begin position="294"/>
        <end position="314"/>
    </location>
</feature>
<dbReference type="Proteomes" id="UP000190423">
    <property type="component" value="Unassembled WGS sequence"/>
</dbReference>
<evidence type="ECO:0000313" key="4">
    <source>
        <dbReference type="Proteomes" id="UP000190423"/>
    </source>
</evidence>
<evidence type="ECO:0000259" key="2">
    <source>
        <dbReference type="Pfam" id="PF01757"/>
    </source>
</evidence>
<evidence type="ECO:0000256" key="1">
    <source>
        <dbReference type="SAM" id="Phobius"/>
    </source>
</evidence>
<protein>
    <recommendedName>
        <fullName evidence="2">Acyltransferase 3 domain-containing protein</fullName>
    </recommendedName>
</protein>
<keyword evidence="1" id="KW-0472">Membrane</keyword>
<name>A0A1T4JSP9_TREPO</name>
<feature type="transmembrane region" description="Helical" evidence="1">
    <location>
        <begin position="73"/>
        <end position="90"/>
    </location>
</feature>
<evidence type="ECO:0000313" key="3">
    <source>
        <dbReference type="EMBL" id="SJZ33216.1"/>
    </source>
</evidence>
<dbReference type="Pfam" id="PF01757">
    <property type="entry name" value="Acyl_transf_3"/>
    <property type="match status" value="1"/>
</dbReference>
<accession>A0A1T4JSP9</accession>
<feature type="transmembrane region" description="Helical" evidence="1">
    <location>
        <begin position="111"/>
        <end position="134"/>
    </location>
</feature>
<feature type="transmembrane region" description="Helical" evidence="1">
    <location>
        <begin position="235"/>
        <end position="255"/>
    </location>
</feature>
<feature type="transmembrane region" description="Helical" evidence="1">
    <location>
        <begin position="320"/>
        <end position="343"/>
    </location>
</feature>
<sequence length="356" mass="42466">MIFAYIILFALFFIDCKPQFIKNGINERFLEKEQTLPIKGVFVLLVFFRHFRGYVDMDYGVLNHLFVLLDSRSSQLIVTMFFFYSGYGIFEQIKKNKSYADNFITHRILPTYINFAFCVLIYFLLCIIRMKGIFFSMQEIILSFVGWKDCFGNSNWFMFVTFCIYILLYVSFLKKWRNDRLIFNIVFFNFLTIGLAVILFIYKKHYWYNTLFCFNLGIWYSNYKQQIESFLKISKNYAIIFVISVISFLVSFFLIETQSPLFIIKALLFTVLFVLCQMKFLFTPSKIYSQLGKHIFSVYMLQRIPFILLTDLALNKNIYLFFIGTLISTIAIATVYDCFIVVFSKYITKLRTKLFH</sequence>
<dbReference type="InterPro" id="IPR002656">
    <property type="entry name" value="Acyl_transf_3_dom"/>
</dbReference>
<proteinExistence type="predicted"/>
<keyword evidence="1" id="KW-0812">Transmembrane</keyword>
<organism evidence="3 4">
    <name type="scientific">Treponema porcinum</name>
    <dbReference type="NCBI Taxonomy" id="261392"/>
    <lineage>
        <taxon>Bacteria</taxon>
        <taxon>Pseudomonadati</taxon>
        <taxon>Spirochaetota</taxon>
        <taxon>Spirochaetia</taxon>
        <taxon>Spirochaetales</taxon>
        <taxon>Treponemataceae</taxon>
        <taxon>Treponema</taxon>
    </lineage>
</organism>
<feature type="transmembrane region" description="Helical" evidence="1">
    <location>
        <begin position="154"/>
        <end position="172"/>
    </location>
</feature>
<dbReference type="AlphaFoldDB" id="A0A1T4JSP9"/>
<gene>
    <name evidence="3" type="ORF">SAMN02745149_00754</name>
</gene>